<dbReference type="HOGENOM" id="CLU_013817_2_0_1"/>
<dbReference type="Proteomes" id="UP000001640">
    <property type="component" value="Chromosome 10"/>
</dbReference>
<comment type="similarity">
    <text evidence="2">Belongs to the cytidine and deoxycytidylate deaminase family. ADAT3 subfamily.</text>
</comment>
<name>G0VKP4_NAUCA</name>
<evidence type="ECO:0000256" key="2">
    <source>
        <dbReference type="ARBA" id="ARBA00038160"/>
    </source>
</evidence>
<dbReference type="GO" id="GO:0005634">
    <property type="term" value="C:nucleus"/>
    <property type="evidence" value="ECO:0007669"/>
    <property type="project" value="TreeGrafter"/>
</dbReference>
<dbReference type="GO" id="GO:0052717">
    <property type="term" value="F:tRNA-specific adenosine-34 deaminase activity"/>
    <property type="evidence" value="ECO:0007669"/>
    <property type="project" value="TreeGrafter"/>
</dbReference>
<protein>
    <recommendedName>
        <fullName evidence="3">CMP/dCMP-type deaminase domain-containing protein</fullName>
    </recommendedName>
</protein>
<dbReference type="Pfam" id="PF00383">
    <property type="entry name" value="dCMP_cyt_deam_1"/>
    <property type="match status" value="1"/>
</dbReference>
<dbReference type="STRING" id="1064592.G0VKP4"/>
<keyword evidence="5" id="KW-1185">Reference proteome</keyword>
<dbReference type="EMBL" id="HE576761">
    <property type="protein sequence ID" value="CCC72081.1"/>
    <property type="molecule type" value="Genomic_DNA"/>
</dbReference>
<organism evidence="4 5">
    <name type="scientific">Naumovozyma castellii</name>
    <name type="common">Yeast</name>
    <name type="synonym">Saccharomyces castellii</name>
    <dbReference type="NCBI Taxonomy" id="27288"/>
    <lineage>
        <taxon>Eukaryota</taxon>
        <taxon>Fungi</taxon>
        <taxon>Dikarya</taxon>
        <taxon>Ascomycota</taxon>
        <taxon>Saccharomycotina</taxon>
        <taxon>Saccharomycetes</taxon>
        <taxon>Saccharomycetales</taxon>
        <taxon>Saccharomycetaceae</taxon>
        <taxon>Naumovozyma</taxon>
    </lineage>
</organism>
<dbReference type="InParanoid" id="G0VKP4"/>
<proteinExistence type="inferred from homology"/>
<dbReference type="PROSITE" id="PS51747">
    <property type="entry name" value="CYT_DCMP_DEAMINASES_2"/>
    <property type="match status" value="1"/>
</dbReference>
<evidence type="ECO:0000259" key="3">
    <source>
        <dbReference type="PROSITE" id="PS51747"/>
    </source>
</evidence>
<evidence type="ECO:0000313" key="4">
    <source>
        <dbReference type="EMBL" id="CCC72081.1"/>
    </source>
</evidence>
<sequence length="329" mass="38053">MVKKRDNPLKIDFKRGIIEDRLQQILPKTTRNELSLVKVWTIDIEPRQSKIVLQYIKSMINGRDPISLLHLKRIKKNKDGTLKIILCSIEYDMEPKEICDALLKISNDSFKYCNLVDCSVPRCSPTSKELMAEWSNKYWPLVWNGNPNDQILNDYEIDMKTVRETLDKITEVAKKVQESGDELPIVTAFVDPLDKENIIIATDKRSSPHCTILDHSIINGIKEVARQEKQRRDLVAKGELEDRISTYLCLDFDVYTTHEPCSMCSMALIHSRIRRCIFLQQMEKTGCLKQDSGDGYCMHANEFLNSKYEVFQWIGDEYPVPKIASDLCT</sequence>
<dbReference type="InterPro" id="IPR002125">
    <property type="entry name" value="CMP_dCMP_dom"/>
</dbReference>
<dbReference type="PANTHER" id="PTHR11079:SF156">
    <property type="entry name" value="INACTIVE TRNA-SPECIFIC ADENOSINE DEAMINASE-LIKE PROTEIN 3-RELATED"/>
    <property type="match status" value="1"/>
</dbReference>
<dbReference type="InterPro" id="IPR016193">
    <property type="entry name" value="Cytidine_deaminase-like"/>
</dbReference>
<evidence type="ECO:0000256" key="1">
    <source>
        <dbReference type="ARBA" id="ARBA00022694"/>
    </source>
</evidence>
<dbReference type="OMA" id="GLESHYQ"/>
<dbReference type="GO" id="GO:0052718">
    <property type="term" value="C:tRNA-specific adenosine-34 deaminase complex"/>
    <property type="evidence" value="ECO:0007669"/>
    <property type="project" value="EnsemblFungi"/>
</dbReference>
<accession>G0VKP4</accession>
<dbReference type="GO" id="GO:0002100">
    <property type="term" value="P:tRNA wobble adenosine to inosine editing"/>
    <property type="evidence" value="ECO:0007669"/>
    <property type="project" value="EnsemblFungi"/>
</dbReference>
<dbReference type="GO" id="GO:0005777">
    <property type="term" value="C:peroxisome"/>
    <property type="evidence" value="ECO:0007669"/>
    <property type="project" value="EnsemblFungi"/>
</dbReference>
<evidence type="ECO:0000313" key="5">
    <source>
        <dbReference type="Proteomes" id="UP000001640"/>
    </source>
</evidence>
<dbReference type="CDD" id="cd01285">
    <property type="entry name" value="nucleoside_deaminase"/>
    <property type="match status" value="1"/>
</dbReference>
<dbReference type="FunCoup" id="G0VKP4">
    <property type="interactions" value="46"/>
</dbReference>
<dbReference type="PANTHER" id="PTHR11079">
    <property type="entry name" value="CYTOSINE DEAMINASE FAMILY MEMBER"/>
    <property type="match status" value="1"/>
</dbReference>
<dbReference type="KEGG" id="ncs:NCAS_0J01020"/>
<dbReference type="eggNOG" id="KOG2771">
    <property type="taxonomic scope" value="Eukaryota"/>
</dbReference>
<feature type="domain" description="CMP/dCMP-type deaminase" evidence="3">
    <location>
        <begin position="164"/>
        <end position="311"/>
    </location>
</feature>
<dbReference type="Gene3D" id="3.40.140.10">
    <property type="entry name" value="Cytidine Deaminase, domain 2"/>
    <property type="match status" value="1"/>
</dbReference>
<dbReference type="GeneID" id="96905779"/>
<dbReference type="RefSeq" id="XP_003678420.1">
    <property type="nucleotide sequence ID" value="XM_003678372.1"/>
</dbReference>
<keyword evidence="1" id="KW-0819">tRNA processing</keyword>
<dbReference type="AlphaFoldDB" id="G0VKP4"/>
<gene>
    <name evidence="4" type="primary">NCAS0J01020</name>
    <name evidence="4" type="ordered locus">NCAS_0J01020</name>
</gene>
<dbReference type="OrthoDB" id="3180714at2759"/>
<dbReference type="SUPFAM" id="SSF53927">
    <property type="entry name" value="Cytidine deaminase-like"/>
    <property type="match status" value="1"/>
</dbReference>
<reference evidence="4 5" key="1">
    <citation type="journal article" date="2011" name="Proc. Natl. Acad. Sci. U.S.A.">
        <title>Evolutionary erosion of yeast sex chromosomes by mating-type switching accidents.</title>
        <authorList>
            <person name="Gordon J.L."/>
            <person name="Armisen D."/>
            <person name="Proux-Wera E."/>
            <person name="Oheigeartaigh S.S."/>
            <person name="Byrne K.P."/>
            <person name="Wolfe K.H."/>
        </authorList>
    </citation>
    <scope>NUCLEOTIDE SEQUENCE [LARGE SCALE GENOMIC DNA]</scope>
    <source>
        <strain evidence="5">ATCC 76901 / BCRC 22586 / CBS 4309 / NBRC 1992 / NRRL Y-12630</strain>
    </source>
</reference>
<reference key="2">
    <citation type="submission" date="2011-08" db="EMBL/GenBank/DDBJ databases">
        <title>Genome sequence of Naumovozyma castellii.</title>
        <authorList>
            <person name="Gordon J.L."/>
            <person name="Armisen D."/>
            <person name="Proux-Wera E."/>
            <person name="OhEigeartaigh S.S."/>
            <person name="Byrne K.P."/>
            <person name="Wolfe K.H."/>
        </authorList>
    </citation>
    <scope>NUCLEOTIDE SEQUENCE</scope>
    <source>
        <strain>Type strain:CBS 4309</strain>
    </source>
</reference>